<keyword evidence="8" id="KW-1185">Reference proteome</keyword>
<feature type="signal peptide" evidence="6">
    <location>
        <begin position="1"/>
        <end position="24"/>
    </location>
</feature>
<evidence type="ECO:0000313" key="7">
    <source>
        <dbReference type="EMBL" id="MBA5778494.1"/>
    </source>
</evidence>
<dbReference type="Proteomes" id="UP000541109">
    <property type="component" value="Unassembled WGS sequence"/>
</dbReference>
<dbReference type="PANTHER" id="PTHR38776:SF1">
    <property type="entry name" value="MLTA-INTERACTING PROTEIN-RELATED"/>
    <property type="match status" value="1"/>
</dbReference>
<dbReference type="EMBL" id="JACFXV010000063">
    <property type="protein sequence ID" value="MBA5778494.1"/>
    <property type="molecule type" value="Genomic_DNA"/>
</dbReference>
<dbReference type="GO" id="GO:0009279">
    <property type="term" value="C:cell outer membrane"/>
    <property type="evidence" value="ECO:0007669"/>
    <property type="project" value="UniProtKB-SubCell"/>
</dbReference>
<evidence type="ECO:0000256" key="6">
    <source>
        <dbReference type="SAM" id="SignalP"/>
    </source>
</evidence>
<evidence type="ECO:0000256" key="1">
    <source>
        <dbReference type="ARBA" id="ARBA00004442"/>
    </source>
</evidence>
<dbReference type="AlphaFoldDB" id="A0A839AHT5"/>
<feature type="chain" id="PRO_5033048418" evidence="6">
    <location>
        <begin position="25"/>
        <end position="272"/>
    </location>
</feature>
<dbReference type="InterPro" id="IPR011250">
    <property type="entry name" value="OMP/PagP_B-barrel"/>
</dbReference>
<protein>
    <submittedName>
        <fullName evidence="7">MipA/OmpV family protein</fullName>
    </submittedName>
</protein>
<name>A0A839AHT5_9HYPH</name>
<evidence type="ECO:0000256" key="4">
    <source>
        <dbReference type="ARBA" id="ARBA00023136"/>
    </source>
</evidence>
<accession>A0A839AHT5</accession>
<dbReference type="Pfam" id="PF06629">
    <property type="entry name" value="MipA"/>
    <property type="match status" value="1"/>
</dbReference>
<dbReference type="SUPFAM" id="SSF56925">
    <property type="entry name" value="OMPA-like"/>
    <property type="match status" value="1"/>
</dbReference>
<dbReference type="PANTHER" id="PTHR38776">
    <property type="entry name" value="MLTA-INTERACTING PROTEIN-RELATED"/>
    <property type="match status" value="1"/>
</dbReference>
<dbReference type="InterPro" id="IPR010583">
    <property type="entry name" value="MipA"/>
</dbReference>
<reference evidence="7 8" key="1">
    <citation type="submission" date="2020-07" db="EMBL/GenBank/DDBJ databases">
        <title>Stappia sp., F7233, whole genome shotgun sequencing project.</title>
        <authorList>
            <person name="Jiang S."/>
            <person name="Liu Z.W."/>
            <person name="Du Z.J."/>
        </authorList>
    </citation>
    <scope>NUCLEOTIDE SEQUENCE [LARGE SCALE GENOMIC DNA]</scope>
    <source>
        <strain evidence="7 8">F7233</strain>
    </source>
</reference>
<comment type="similarity">
    <text evidence="2">Belongs to the MipA/OmpV family.</text>
</comment>
<evidence type="ECO:0000256" key="3">
    <source>
        <dbReference type="ARBA" id="ARBA00022729"/>
    </source>
</evidence>
<keyword evidence="5" id="KW-0998">Cell outer membrane</keyword>
<comment type="caution">
    <text evidence="7">The sequence shown here is derived from an EMBL/GenBank/DDBJ whole genome shotgun (WGS) entry which is preliminary data.</text>
</comment>
<evidence type="ECO:0000256" key="5">
    <source>
        <dbReference type="ARBA" id="ARBA00023237"/>
    </source>
</evidence>
<gene>
    <name evidence="7" type="ORF">H2509_15295</name>
</gene>
<sequence>MRLSRAASPLLCATVLGAATSARAADDITAPEDRPVPVKQYVVDLGVGALLQPEYPGADDYQVVPYPLIAVGRFYLPGVGQVLEGEVVKRGFFFYPSFDFNGERKASDSSSLTGTDTIDWALELGLGAGYRYDWIRGFAALRQGINGHHGQVADFGIDVITNPLDRLEISFGPRASWASDDYMSTYFGVTAAEAAASGGALTAYDADAGFKTVGLAARASYAMTENTTLHLQGGWDHFVGDAEDSPIVNGGDDNQFTVGVGVTYRFAFDLFD</sequence>
<proteinExistence type="inferred from homology"/>
<evidence type="ECO:0000256" key="2">
    <source>
        <dbReference type="ARBA" id="ARBA00005722"/>
    </source>
</evidence>
<evidence type="ECO:0000313" key="8">
    <source>
        <dbReference type="Proteomes" id="UP000541109"/>
    </source>
</evidence>
<dbReference type="RefSeq" id="WP_182166831.1">
    <property type="nucleotide sequence ID" value="NZ_JACFXV010000063.1"/>
</dbReference>
<keyword evidence="3 6" id="KW-0732">Signal</keyword>
<organism evidence="7 8">
    <name type="scientific">Stappia albiluteola</name>
    <dbReference type="NCBI Taxonomy" id="2758565"/>
    <lineage>
        <taxon>Bacteria</taxon>
        <taxon>Pseudomonadati</taxon>
        <taxon>Pseudomonadota</taxon>
        <taxon>Alphaproteobacteria</taxon>
        <taxon>Hyphomicrobiales</taxon>
        <taxon>Stappiaceae</taxon>
        <taxon>Stappia</taxon>
    </lineage>
</organism>
<comment type="subcellular location">
    <subcellularLocation>
        <location evidence="1">Cell outer membrane</location>
    </subcellularLocation>
</comment>
<keyword evidence="4" id="KW-0472">Membrane</keyword>